<dbReference type="Gene3D" id="3.30.420.10">
    <property type="entry name" value="Ribonuclease H-like superfamily/Ribonuclease H"/>
    <property type="match status" value="1"/>
</dbReference>
<proteinExistence type="predicted"/>
<dbReference type="RefSeq" id="WP_033096042.1">
    <property type="nucleotide sequence ID" value="NZ_JQED01000057.1"/>
</dbReference>
<feature type="domain" description="HTH Mu-type" evidence="2">
    <location>
        <begin position="2"/>
        <end position="67"/>
    </location>
</feature>
<accession>A0A099K8J0</accession>
<dbReference type="InterPro" id="IPR001584">
    <property type="entry name" value="Integrase_cat-core"/>
</dbReference>
<evidence type="ECO:0000259" key="2">
    <source>
        <dbReference type="PROSITE" id="PS51702"/>
    </source>
</evidence>
<dbReference type="InterPro" id="IPR009061">
    <property type="entry name" value="DNA-bd_dom_put_sf"/>
</dbReference>
<comment type="caution">
    <text evidence="3">The sequence shown here is derived from an EMBL/GenBank/DDBJ whole genome shotgun (WGS) entry which is preliminary data.</text>
</comment>
<dbReference type="Pfam" id="PF09299">
    <property type="entry name" value="Mu-transpos_C"/>
    <property type="match status" value="1"/>
</dbReference>
<dbReference type="OrthoDB" id="501284at2"/>
<dbReference type="PANTHER" id="PTHR35004:SF6">
    <property type="entry name" value="TRANSPOSASE"/>
    <property type="match status" value="1"/>
</dbReference>
<organism evidence="3 4">
    <name type="scientific">Colwellia psychrerythraea</name>
    <name type="common">Vibrio psychroerythus</name>
    <dbReference type="NCBI Taxonomy" id="28229"/>
    <lineage>
        <taxon>Bacteria</taxon>
        <taxon>Pseudomonadati</taxon>
        <taxon>Pseudomonadota</taxon>
        <taxon>Gammaproteobacteria</taxon>
        <taxon>Alteromonadales</taxon>
        <taxon>Colwelliaceae</taxon>
        <taxon>Colwellia</taxon>
    </lineage>
</organism>
<evidence type="ECO:0000259" key="1">
    <source>
        <dbReference type="PROSITE" id="PS50994"/>
    </source>
</evidence>
<dbReference type="Gene3D" id="1.10.10.10">
    <property type="entry name" value="Winged helix-like DNA-binding domain superfamily/Winged helix DNA-binding domain"/>
    <property type="match status" value="1"/>
</dbReference>
<dbReference type="SUPFAM" id="SSF46955">
    <property type="entry name" value="Putative DNA-binding domain"/>
    <property type="match status" value="1"/>
</dbReference>
<dbReference type="GO" id="GO:0015074">
    <property type="term" value="P:DNA integration"/>
    <property type="evidence" value="ECO:0007669"/>
    <property type="project" value="InterPro"/>
</dbReference>
<dbReference type="InterPro" id="IPR036388">
    <property type="entry name" value="WH-like_DNA-bd_sf"/>
</dbReference>
<dbReference type="SUPFAM" id="SSF53098">
    <property type="entry name" value="Ribonuclease H-like"/>
    <property type="match status" value="1"/>
</dbReference>
<dbReference type="EMBL" id="JQED01000057">
    <property type="protein sequence ID" value="KGJ86412.1"/>
    <property type="molecule type" value="Genomic_DNA"/>
</dbReference>
<dbReference type="PROSITE" id="PS50994">
    <property type="entry name" value="INTEGRASE"/>
    <property type="match status" value="1"/>
</dbReference>
<dbReference type="InterPro" id="IPR036397">
    <property type="entry name" value="RNaseH_sf"/>
</dbReference>
<protein>
    <submittedName>
        <fullName evidence="3">Integrase catalytic region</fullName>
    </submittedName>
</protein>
<dbReference type="Proteomes" id="UP000029843">
    <property type="component" value="Unassembled WGS sequence"/>
</dbReference>
<gene>
    <name evidence="3" type="ORF">ND2E_0978</name>
</gene>
<dbReference type="GO" id="GO:0003677">
    <property type="term" value="F:DNA binding"/>
    <property type="evidence" value="ECO:0007669"/>
    <property type="project" value="InterPro"/>
</dbReference>
<sequence length="745" mass="83711">MTKEWFNLSEITSFSGTHSTVQGNRKLANREAWQKRKCQIGKGYEYHIDSLPQETQAYLAAQAESAAVVEASQASPEFLAGKAIAQKRVEAKALDAKQLDRIKQQGAAELMQLTGKARLRADVKLCILAAYDTYLIPFIRQNQKVAGERLFAEQFNEHALGFDHSTYEVVAYIRWNYPRRWQKLLNEEGAAALGGRYKADKKSKIDREPKMQQMAQGLIYNEPEINGSHLREILIAHSELNNLNWDVPSVSKMREWLKRFKAEHPLLIAKLNNPDDFKNRYMPAFGKANANVIRINQLWELDSTPTDVHLTDGRYSIIGAIDIYSRRPIVILQPTSNSEAVCLLMRKAMLAFGVPESVKIDNGKDYKSKRVTSVFQSLGIKTLIAPPFSGDAKPSIERFFGTWSHGIAKLLPGYGGHDVASREKLQSRASFADQIMKKGAKDIEISLSAKELQIIIDDWIEHYYNHNIHGTTKEKPIVRWNSQRTTLRTIENERALDVLLSPIPASGSSPAGKRTVAKDVGIAVNGFSYVSADLGALVGSDVFCSWNPDNIGEIYVFNSAKLEFICKVKCPELVDEKISLAELGLAAKRQQNAKITEQKAALRKAKNSVNLGDAARNVIAAAKKRNSSMAFMPQPSEPAQSGLLHQASFASDLTPVKPTLSPENFQALRQEQIELEKAKEIAVNAKPRFKNDYEQFIWILNQAKQRKLTGEEIVIREEYKKAQPKWAKQAAFMVGENEEKQQEQK</sequence>
<dbReference type="AlphaFoldDB" id="A0A099K8J0"/>
<dbReference type="Pfam" id="PF00665">
    <property type="entry name" value="rve"/>
    <property type="match status" value="1"/>
</dbReference>
<dbReference type="PANTHER" id="PTHR35004">
    <property type="entry name" value="TRANSPOSASE RV3428C-RELATED"/>
    <property type="match status" value="1"/>
</dbReference>
<dbReference type="InterPro" id="IPR015378">
    <property type="entry name" value="Transposase-like_Mu_C"/>
</dbReference>
<reference evidence="3 4" key="1">
    <citation type="submission" date="2014-08" db="EMBL/GenBank/DDBJ databases">
        <title>Genomic and Phenotypic Diversity of Colwellia psychrerythraea strains from Disparate Marine Basins.</title>
        <authorList>
            <person name="Techtmann S.M."/>
            <person name="Stelling S.C."/>
            <person name="Utturkar S.M."/>
            <person name="Alshibli N."/>
            <person name="Harris A."/>
            <person name="Brown S.D."/>
            <person name="Hazen T.C."/>
        </authorList>
    </citation>
    <scope>NUCLEOTIDE SEQUENCE [LARGE SCALE GENOMIC DNA]</scope>
    <source>
        <strain evidence="3 4">ND2E</strain>
    </source>
</reference>
<dbReference type="InterPro" id="IPR003314">
    <property type="entry name" value="Mu-type_HTH"/>
</dbReference>
<dbReference type="PATRIC" id="fig|28229.4.peg.4471"/>
<evidence type="ECO:0000313" key="4">
    <source>
        <dbReference type="Proteomes" id="UP000029843"/>
    </source>
</evidence>
<dbReference type="Pfam" id="PF02316">
    <property type="entry name" value="HTH_Tnp_Mu_1"/>
    <property type="match status" value="1"/>
</dbReference>
<evidence type="ECO:0000313" key="3">
    <source>
        <dbReference type="EMBL" id="KGJ86412.1"/>
    </source>
</evidence>
<dbReference type="InterPro" id="IPR012337">
    <property type="entry name" value="RNaseH-like_sf"/>
</dbReference>
<feature type="domain" description="Integrase catalytic" evidence="1">
    <location>
        <begin position="279"/>
        <end position="484"/>
    </location>
</feature>
<dbReference type="PROSITE" id="PS51702">
    <property type="entry name" value="HTH_MU"/>
    <property type="match status" value="1"/>
</dbReference>
<name>A0A099K8J0_COLPS</name>